<dbReference type="Pfam" id="PF25007">
    <property type="entry name" value="DYH2-5-8_CC"/>
    <property type="match status" value="1"/>
</dbReference>
<dbReference type="GO" id="GO:0045505">
    <property type="term" value="F:dynein intermediate chain binding"/>
    <property type="evidence" value="ECO:0007669"/>
    <property type="project" value="InterPro"/>
</dbReference>
<feature type="domain" description="AAA+ ATPase" evidence="15">
    <location>
        <begin position="1445"/>
        <end position="1599"/>
    </location>
</feature>
<dbReference type="GO" id="GO:0005524">
    <property type="term" value="F:ATP binding"/>
    <property type="evidence" value="ECO:0007669"/>
    <property type="project" value="UniProtKB-KW"/>
</dbReference>
<keyword evidence="6" id="KW-0547">Nucleotide-binding</keyword>
<dbReference type="Gene3D" id="1.20.1270.280">
    <property type="match status" value="1"/>
</dbReference>
<dbReference type="Pfam" id="PF17857">
    <property type="entry name" value="AAA_lid_1"/>
    <property type="match status" value="1"/>
</dbReference>
<dbReference type="Gene3D" id="1.10.472.130">
    <property type="match status" value="1"/>
</dbReference>
<dbReference type="InterPro" id="IPR024743">
    <property type="entry name" value="Dynein_HC_stalk"/>
</dbReference>
<organism evidence="16 17">
    <name type="scientific">Pomacea canaliculata</name>
    <name type="common">Golden apple snail</name>
    <dbReference type="NCBI Taxonomy" id="400727"/>
    <lineage>
        <taxon>Eukaryota</taxon>
        <taxon>Metazoa</taxon>
        <taxon>Spiralia</taxon>
        <taxon>Lophotrochozoa</taxon>
        <taxon>Mollusca</taxon>
        <taxon>Gastropoda</taxon>
        <taxon>Caenogastropoda</taxon>
        <taxon>Architaenioglossa</taxon>
        <taxon>Ampullarioidea</taxon>
        <taxon>Ampullariidae</taxon>
        <taxon>Pomacea</taxon>
    </lineage>
</organism>
<dbReference type="FunFam" id="1.20.920.20:FF:000004">
    <property type="entry name" value="Dynein axonemal heavy chain 5"/>
    <property type="match status" value="1"/>
</dbReference>
<dbReference type="FunFam" id="1.20.920.30:FF:000004">
    <property type="entry name" value="Dynein axonemal heavy chain 5"/>
    <property type="match status" value="1"/>
</dbReference>
<dbReference type="Gene3D" id="3.20.180.20">
    <property type="entry name" value="Dynein heavy chain, N-terminal domain 2"/>
    <property type="match status" value="1"/>
</dbReference>
<dbReference type="FunFam" id="3.40.50.300:FF:000044">
    <property type="entry name" value="Dynein heavy chain 5, axonemal"/>
    <property type="match status" value="1"/>
</dbReference>
<evidence type="ECO:0000256" key="2">
    <source>
        <dbReference type="ARBA" id="ARBA00008887"/>
    </source>
</evidence>
<dbReference type="Pfam" id="PF18198">
    <property type="entry name" value="AAA_lid_11"/>
    <property type="match status" value="1"/>
</dbReference>
<dbReference type="FunFam" id="3.40.50.300:FF:000320">
    <property type="entry name" value="Dynein, axonemal, heavy chain 5"/>
    <property type="match status" value="1"/>
</dbReference>
<evidence type="ECO:0000256" key="10">
    <source>
        <dbReference type="ARBA" id="ARBA00023069"/>
    </source>
</evidence>
<gene>
    <name evidence="16" type="ORF">C0Q70_11905</name>
</gene>
<dbReference type="Gene3D" id="1.20.140.100">
    <property type="entry name" value="Dynein heavy chain, N-terminal domain 2"/>
    <property type="match status" value="1"/>
</dbReference>
<dbReference type="InterPro" id="IPR026983">
    <property type="entry name" value="DHC"/>
</dbReference>
<dbReference type="InterPro" id="IPR041228">
    <property type="entry name" value="Dynein_C"/>
</dbReference>
<dbReference type="FunFam" id="1.20.1270.280:FF:000002">
    <property type="entry name" value="Dynein heavy chain 5, axonemal"/>
    <property type="match status" value="1"/>
</dbReference>
<dbReference type="Gene3D" id="1.10.287.2620">
    <property type="match status" value="1"/>
</dbReference>
<keyword evidence="13" id="KW-0966">Cell projection</keyword>
<dbReference type="InterPro" id="IPR013594">
    <property type="entry name" value="Dynein_heavy_tail"/>
</dbReference>
<dbReference type="Pfam" id="PF12775">
    <property type="entry name" value="AAA_7"/>
    <property type="match status" value="1"/>
</dbReference>
<dbReference type="FunFam" id="3.10.490.20:FF:000003">
    <property type="entry name" value="Dynein heavy chain 5, axonemal"/>
    <property type="match status" value="1"/>
</dbReference>
<dbReference type="Pfam" id="PF12774">
    <property type="entry name" value="AAA_6"/>
    <property type="match status" value="2"/>
</dbReference>
<comment type="caution">
    <text evidence="16">The sequence shown here is derived from an EMBL/GenBank/DDBJ whole genome shotgun (WGS) entry which is preliminary data.</text>
</comment>
<dbReference type="GO" id="GO:0007018">
    <property type="term" value="P:microtubule-based movement"/>
    <property type="evidence" value="ECO:0007669"/>
    <property type="project" value="InterPro"/>
</dbReference>
<dbReference type="Pfam" id="PF12781">
    <property type="entry name" value="AAA_9"/>
    <property type="match status" value="2"/>
</dbReference>
<keyword evidence="3" id="KW-0963">Cytoplasm</keyword>
<dbReference type="OrthoDB" id="286107at2759"/>
<dbReference type="InterPro" id="IPR042222">
    <property type="entry name" value="Dynein_2_N"/>
</dbReference>
<dbReference type="InterPro" id="IPR004273">
    <property type="entry name" value="Dynein_heavy_D6_P-loop"/>
</dbReference>
<dbReference type="PANTHER" id="PTHR46532">
    <property type="entry name" value="MALE FERTILITY FACTOR KL5"/>
    <property type="match status" value="1"/>
</dbReference>
<dbReference type="Gene3D" id="1.10.8.1220">
    <property type="match status" value="1"/>
</dbReference>
<dbReference type="Pfam" id="PF17852">
    <property type="entry name" value="Dynein_AAA_lid"/>
    <property type="match status" value="1"/>
</dbReference>
<dbReference type="InterPro" id="IPR043160">
    <property type="entry name" value="Dynein_C_barrel"/>
</dbReference>
<evidence type="ECO:0000256" key="8">
    <source>
        <dbReference type="ARBA" id="ARBA00023017"/>
    </source>
</evidence>
<dbReference type="SMART" id="SM00382">
    <property type="entry name" value="AAA"/>
    <property type="match status" value="3"/>
</dbReference>
<evidence type="ECO:0000256" key="9">
    <source>
        <dbReference type="ARBA" id="ARBA00023054"/>
    </source>
</evidence>
<keyword evidence="11" id="KW-0505">Motor protein</keyword>
<evidence type="ECO:0000256" key="6">
    <source>
        <dbReference type="ARBA" id="ARBA00022741"/>
    </source>
</evidence>
<feature type="coiled-coil region" evidence="14">
    <location>
        <begin position="2750"/>
        <end position="2777"/>
    </location>
</feature>
<comment type="similarity">
    <text evidence="2">Belongs to the dynein heavy chain family.</text>
</comment>
<dbReference type="Gene3D" id="1.10.8.720">
    <property type="entry name" value="Region D6 of dynein motor"/>
    <property type="match status" value="1"/>
</dbReference>
<sequence length="3639" mass="414626">MPMKVFMSKPEILKNPEAKKIIRNFNKMAGVLLEYELLYHRGWCRAVEAAKSGLNASLLVKHPETGDLFVNFDPQIMELIQEAKYLQAMHLEVPEITKDLVVKENMIRDNQVALQEMLSEFHRIKQSIPLVLLPLMRPFIGIVEEAIKPGVTTLTWTSVSVNTYVTNIYTTMADLAKLTKTVSDILDCRVEAVLSDMSMTALCDLPEEEAITADQFLELTTETVEMASQQLAIQSQLAERSVMELVATLRELLPPEQRVNLTEEEGYACVQPDSKNKKQRCQECQPCSYYSLLNYFTQRNTEAFVKCTRLSLDAIKRRLQTTRYTIGDEPRDEAKPPLFRVDVVLAIPNVVMRPNLEELQHTLNKAVQIILKASQDVPQWEHQILHQRQLQKELEMMAAEQNDEGTKHAPPSQIKPLHKVISEHKDVVKIVIQLNSIISTFKGDVQESLDVYTKYSELWAKEPDIVVKEFMNSKPIMSEIEAQIKYYQRLEQEIEEIQHTFRVGSVLFLTDRLRLALVTETRNWKQTYAKALNEKCAQEMDSIMEFIDRLNKHLSRPVKDLDDVRAAMAALNEIRENEIRIDMTIGPVEETYALLHRYNIFFNDGNAERVDTLSYSWRKLIAQAHQVQEHLLSIQPAFKADLLAGVTQFIADSNEFVSGYDKSGPMEHGIPPREASDRLNIYQARFDELWRKYVTYSGGEELFGLTVTEYPEMFRIRKELNLLQKLYQLYNTVLENVSGYYDIPWADIEIEKINAELLDFQNKCRKLPKALKEWQAFLDLSKTINDFNETCPLLEMMSNKAMQARHWDRIAQITGHTFDVESENFLLRDLMKAPLLKYKEDIEDICISAVKEKDIEAKLKQVISDWGAQNFQFSNFKSRGELLLKGLGVMVSRCKNTGTVQLFCQSYERYNAPFKPQIQEWVQKLTGTTEIIENWLIVQNLWIYLEAVFVGGDIAKQLPQEAKRFTNIDKSWQKIMQRAHENSNVVQCCVGDDTLSQLLPHLLEQLEICQKSLTGYLEKKRLVFPRFFFVSDPALLEILGQASDSHTIQNHLLSVFDNTRLVTFDEKVYDKILAINSQEGERVDLVEPVMAQGNVEVWLGDLLRIGRRSIHTIIRSASVAIGDQAFNLLEFENTYPAQIGLLGIQMIWTRDSEDALNSARTDKKIMVATNQKFLDLLNLLIDQTTKDLTKIERTKCYITLAQALGMSLGGAPAGPAGTGKTETTKDMGRCLGKYVVVFNCSDQMDYRGLGRIYKGLAQSGSWGCFDEFNRIELPVLSVAAQQIAIVLACKKERKSQFIFTDGDVVDMDPEFGLFLTMNPGYAGRQELPENLKINFRSVAMMVHYDFGLRNILSVLRTLGAFKRANPEDSEQTIVMRVLRDMNLSKLVDEDEPLFMSLIDDLFPGLTLDKAGYPEIEAAIEKKEGGLIHHAPWILKLIQLYETQRVRHGMMTLGPSGAGKTCCIHMLMKAMTECGTPHKEMRMNPKAITAPQMFGRLDVATNDWTDGIFSTLWRRTHKTKKASTCWMLDGPVDAIWIENLNSVLDDNKTLTLANGDRIPMAPNCKIIFEVHNIDNASPATVSRNGMVFMSSSILDWDPILKEGKYTSTLRKQFIGTDMELSAHIHMPLSISILECNYIRQAIDLLEGLIPKTDDNKEIGGEHLRRLIVFAIMWSIGSLLELNDRKKMEEWLVSNSRLPLPPAKGEDTIFEFVVGENGEWEHWLKRVPEYQYPADSTPEYTSILVPNVDNVRTDFLIQTIAKQGKAILLIGEQGTAKTVMVQGYCGKFDPETHIFKSFNFSSATTPQMFQRTIESYVDKRMGTTYGPPAGKKMTVFVDDINMPIINEWGDQVTNEITRQMMENRGFYNLEKPGEFTSLVDISQRGFPDDVIELVKSLVSATRRVWQKTKVRMLPTPAKFHYVFNLRDLSRIWQGMLNTTGEVINSTTVLMSLWKHECTRVISDRFTEQNDKDWFEKTIKQVAEEDCGSAMAGNMHAEPYFVDFMRDAPEPTGEEAEDAAFEAPKIYEPIPSLEGLAERLTSYQEQYNESIRGAKMDLVFFKDAMTNLVRISRIIRTPRGHALLVGVGGSGKQSLTRLASFIAGYKTFQITLSRSYNVSNLLEDLKFLYRTAGQQGQGITFLFTDNEIKDEAFLEYMNNILSSGEVSGLFARDEMDEICQELIAVMKREFPRRPPTNENLNDFYLSRVRKNLHVVLCFSPVGEKFRNRSLKFPGLISGCTMDWFQRWPKDALVAVSSHFLSSFDIDCQLPVKASHDQHYGHVPSLKKLIEASESVNELSKELAVKEKELAVASKKADQVLAEVTVKAQAAEKVKAQVQTVKDKAQAIVDGISVDKAQAMEKLEAARPALEEAEAALQTIKPAHISTVRKLAKPPHLIMRIMDCVLLLFQRRLNPVEADPERPCVKPSWGEALKMMNASNFLATLLTFPKDTINAETVELLEPYLTMEDYNLENAKKVCGDVAGLCSWTAAMSFFFGINKEVLPLKANLAVQEVRLEVANSDLAKAQATLDAKQKELDVVQAQFDAAMAEKQALMDDAEACRRKMNNAEALINGLSGEKIRWTEASKSFDAQIKRLVGDVLLATGFLSYTGPFNQEFRNLILKTWKKEMVQSKIPFTEDLNIIQMLVHNTVIAEWNLQGLPNDELSIQNGLIVTKASRFPLLIDPQGQGKAWIRNREGNNDLQITSLNHKYFRAHLEDALSLGRPLLIEDVGEELDPALDNVLEKNFIKSGSTFKELEAERTNLLEEVTSNKRKMKELEDNLLYRLTSTQGSLVEDESLIEVLRVTKATAEEVSEKLAIAAETEIKINSAREEFRPVALRGSILYFVIVEMSMVNVMYQTSLKQFLELFDMSMARSPKSPITSKRINSIIEYLTLSVFQYTARGLYEIDKFLYTILMTLKLEMAAGRVKVEEFSVFIKGGAALDLNAVEPKPKKWITDMTWLNLVELSKLPQFTQILSQVGRNDKAWKAWFDEDAPEECPVPDGYANTLDTFRKLLLIRSWCPDRTVPMAKVYVAEAMGTAFAEGVILNLETMWEESNKRTPLVGFLSMGSDPTENIERLAKQKGLMIGAISMGQGQDVHARRLMNVSMQEGRWVLLQNCHLGLDFMDEALDTVLTAESVKDGFRLWMTTEPHPKFPINLLQSSIKFTNEPPLGVKAGLKRTYGGITQEQLEYSNMPMWKPMLYGVAFLHTTVQERRKFGPIGWNIPYEFNQGDFNATVQFIQNHLDDLDPKRGVNWVTVRYMIGEVQYGGRVTDDYDKRLLNTYTRVWFTEHMFNDSFNFYTGYKIPKCKTIDEYRSYIEGLPLIDTPECFGLHPNADITYQTNTANTILDTIVNIQPKDAGGGGGETRETIVYRLADDMLEKLPQDYVPFEVKERLRKMGHLQPLNIFLRQEIDRMQRVISNVRTTLQDLKLAIDGTIIMSENLRDALDNMFDARVPNWWKKISWESATLGFWFTDLLDRNTQFHAWLFEGRPTSFWMTGFFNPQGFLTAMRQEITRAHKGWALDTVILDNDVTRMMREDVTNAPGEGVYIHGLYLDGAGWDRRNARLIEPTAKVLYTSLPVVHVSATNQEKQRSAALYDCPVYKKPKRTDLTYIFPLSLKTQKPADYWVLRGVALLCDIK</sequence>
<feature type="domain" description="AAA+ ATPase" evidence="15">
    <location>
        <begin position="1208"/>
        <end position="1345"/>
    </location>
</feature>
<dbReference type="FunFam" id="1.10.8.1220:FF:000001">
    <property type="entry name" value="Dynein axonemal heavy chain 5"/>
    <property type="match status" value="1"/>
</dbReference>
<dbReference type="SUPFAM" id="SSF52540">
    <property type="entry name" value="P-loop containing nucleoside triphosphate hydrolases"/>
    <property type="match status" value="4"/>
</dbReference>
<feature type="coiled-coil region" evidence="14">
    <location>
        <begin position="2285"/>
        <end position="2319"/>
    </location>
</feature>
<dbReference type="GO" id="GO:0051959">
    <property type="term" value="F:dynein light intermediate chain binding"/>
    <property type="evidence" value="ECO:0007669"/>
    <property type="project" value="InterPro"/>
</dbReference>
<dbReference type="InterPro" id="IPR035699">
    <property type="entry name" value="AAA_6"/>
</dbReference>
<dbReference type="GO" id="GO:0097729">
    <property type="term" value="C:9+2 motile cilium"/>
    <property type="evidence" value="ECO:0007669"/>
    <property type="project" value="UniProtKB-ARBA"/>
</dbReference>
<protein>
    <recommendedName>
        <fullName evidence="15">AAA+ ATPase domain-containing protein</fullName>
    </recommendedName>
</protein>
<proteinExistence type="inferred from homology"/>
<evidence type="ECO:0000256" key="4">
    <source>
        <dbReference type="ARBA" id="ARBA00022701"/>
    </source>
</evidence>
<keyword evidence="17" id="KW-1185">Reference proteome</keyword>
<dbReference type="Pfam" id="PF12780">
    <property type="entry name" value="AAA_8"/>
    <property type="match status" value="1"/>
</dbReference>
<evidence type="ECO:0000256" key="13">
    <source>
        <dbReference type="ARBA" id="ARBA00023273"/>
    </source>
</evidence>
<keyword evidence="10" id="KW-0969">Cilium</keyword>
<dbReference type="FunFam" id="1.10.8.720:FF:000004">
    <property type="entry name" value="Dynein heavy chain 5, axonemal"/>
    <property type="match status" value="1"/>
</dbReference>
<dbReference type="Pfam" id="PF08393">
    <property type="entry name" value="DHC_N2"/>
    <property type="match status" value="1"/>
</dbReference>
<dbReference type="InterPro" id="IPR035706">
    <property type="entry name" value="AAA_9"/>
</dbReference>
<keyword evidence="7" id="KW-0067">ATP-binding</keyword>
<dbReference type="GO" id="GO:0005874">
    <property type="term" value="C:microtubule"/>
    <property type="evidence" value="ECO:0007669"/>
    <property type="project" value="UniProtKB-KW"/>
</dbReference>
<dbReference type="FunFam" id="1.20.140.100:FF:000003">
    <property type="entry name" value="Dynein, axonemal, heavy chain 5"/>
    <property type="match status" value="1"/>
</dbReference>
<dbReference type="FunFam" id="1.10.287.2620:FF:000003">
    <property type="entry name" value="Dynein, axonemal, heavy chain 5"/>
    <property type="match status" value="1"/>
</dbReference>
<dbReference type="InterPro" id="IPR027417">
    <property type="entry name" value="P-loop_NTPase"/>
</dbReference>
<keyword evidence="12" id="KW-0206">Cytoskeleton</keyword>
<dbReference type="Gene3D" id="3.40.50.300">
    <property type="entry name" value="P-loop containing nucleotide triphosphate hydrolases"/>
    <property type="match status" value="6"/>
</dbReference>
<dbReference type="Pfam" id="PF08385">
    <property type="entry name" value="DHC_N1"/>
    <property type="match status" value="1"/>
</dbReference>
<dbReference type="InterPro" id="IPR003593">
    <property type="entry name" value="AAA+_ATPase"/>
</dbReference>
<dbReference type="GO" id="GO:0008569">
    <property type="term" value="F:minus-end-directed microtubule motor activity"/>
    <property type="evidence" value="ECO:0007669"/>
    <property type="project" value="InterPro"/>
</dbReference>
<dbReference type="Pfam" id="PF18199">
    <property type="entry name" value="Dynein_C"/>
    <property type="match status" value="1"/>
</dbReference>
<evidence type="ECO:0000313" key="17">
    <source>
        <dbReference type="Proteomes" id="UP000245119"/>
    </source>
</evidence>
<name>A0A2T7P7A6_POMCA</name>
<accession>A0A2T7P7A6</accession>
<dbReference type="InterPro" id="IPR042228">
    <property type="entry name" value="Dynein_linker_3"/>
</dbReference>
<evidence type="ECO:0000256" key="5">
    <source>
        <dbReference type="ARBA" id="ARBA00022737"/>
    </source>
</evidence>
<evidence type="ECO:0000313" key="16">
    <source>
        <dbReference type="EMBL" id="PVD29308.1"/>
    </source>
</evidence>
<reference evidence="16 17" key="1">
    <citation type="submission" date="2018-04" db="EMBL/GenBank/DDBJ databases">
        <title>The genome of golden apple snail Pomacea canaliculata provides insight into stress tolerance and invasive adaptation.</title>
        <authorList>
            <person name="Liu C."/>
            <person name="Liu B."/>
            <person name="Ren Y."/>
            <person name="Zhang Y."/>
            <person name="Wang H."/>
            <person name="Li S."/>
            <person name="Jiang F."/>
            <person name="Yin L."/>
            <person name="Zhang G."/>
            <person name="Qian W."/>
            <person name="Fan W."/>
        </authorList>
    </citation>
    <scope>NUCLEOTIDE SEQUENCE [LARGE SCALE GENOMIC DNA]</scope>
    <source>
        <strain evidence="16">SZHN2017</strain>
        <tissue evidence="16">Muscle</tissue>
    </source>
</reference>
<keyword evidence="8" id="KW-0243">Dynein</keyword>
<dbReference type="InterPro" id="IPR056759">
    <property type="entry name" value="DYH2-5-8_CC"/>
</dbReference>
<dbReference type="FunFam" id="3.40.50.300:FF:002141">
    <property type="entry name" value="Dynein heavy chain"/>
    <property type="match status" value="1"/>
</dbReference>
<dbReference type="Gene3D" id="1.20.920.30">
    <property type="match status" value="1"/>
</dbReference>
<evidence type="ECO:0000256" key="11">
    <source>
        <dbReference type="ARBA" id="ARBA00023175"/>
    </source>
</evidence>
<dbReference type="GO" id="GO:0005858">
    <property type="term" value="C:axonemal dynein complex"/>
    <property type="evidence" value="ECO:0007669"/>
    <property type="project" value="TreeGrafter"/>
</dbReference>
<keyword evidence="4" id="KW-0493">Microtubule</keyword>
<keyword evidence="5" id="KW-0677">Repeat</keyword>
<keyword evidence="9 14" id="KW-0175">Coiled coil</keyword>
<evidence type="ECO:0000259" key="15">
    <source>
        <dbReference type="SMART" id="SM00382"/>
    </source>
</evidence>
<dbReference type="Gene3D" id="3.10.490.20">
    <property type="match status" value="1"/>
</dbReference>
<dbReference type="InterPro" id="IPR041466">
    <property type="entry name" value="Dynein_AAA5_ext"/>
</dbReference>
<dbReference type="InterPro" id="IPR024317">
    <property type="entry name" value="Dynein_heavy_chain_D4_dom"/>
</dbReference>
<evidence type="ECO:0000256" key="7">
    <source>
        <dbReference type="ARBA" id="ARBA00022840"/>
    </source>
</evidence>
<dbReference type="InterPro" id="IPR042219">
    <property type="entry name" value="AAA_lid_11_sf"/>
</dbReference>
<dbReference type="Pfam" id="PF12777">
    <property type="entry name" value="MT"/>
    <property type="match status" value="1"/>
</dbReference>
<dbReference type="InterPro" id="IPR041658">
    <property type="entry name" value="AAA_lid_11"/>
</dbReference>
<evidence type="ECO:0000256" key="14">
    <source>
        <dbReference type="SAM" id="Coils"/>
    </source>
</evidence>
<dbReference type="InterPro" id="IPR013602">
    <property type="entry name" value="Dynein_heavy_linker"/>
</dbReference>
<dbReference type="FunFam" id="3.40.50.300:FF:000543">
    <property type="entry name" value="Dynein axonemal heavy chain 5"/>
    <property type="match status" value="1"/>
</dbReference>
<evidence type="ECO:0000256" key="1">
    <source>
        <dbReference type="ARBA" id="ARBA00004430"/>
    </source>
</evidence>
<dbReference type="EMBL" id="PZQS01000006">
    <property type="protein sequence ID" value="PVD29308.1"/>
    <property type="molecule type" value="Genomic_DNA"/>
</dbReference>
<dbReference type="Pfam" id="PF03028">
    <property type="entry name" value="Dynein_heavy"/>
    <property type="match status" value="1"/>
</dbReference>
<dbReference type="Proteomes" id="UP000245119">
    <property type="component" value="Linkage Group LG6"/>
</dbReference>
<feature type="coiled-coil region" evidence="14">
    <location>
        <begin position="2512"/>
        <end position="2574"/>
    </location>
</feature>
<evidence type="ECO:0000256" key="3">
    <source>
        <dbReference type="ARBA" id="ARBA00022490"/>
    </source>
</evidence>
<dbReference type="Gene3D" id="1.20.920.20">
    <property type="match status" value="1"/>
</dbReference>
<evidence type="ECO:0000256" key="12">
    <source>
        <dbReference type="ARBA" id="ARBA00023212"/>
    </source>
</evidence>
<dbReference type="STRING" id="400727.A0A2T7P7A6"/>
<dbReference type="FunFam" id="3.20.180.20:FF:000001">
    <property type="entry name" value="Dynein axonemal heavy chain 5"/>
    <property type="match status" value="1"/>
</dbReference>
<dbReference type="InterPro" id="IPR041589">
    <property type="entry name" value="DNAH3_AAA_lid_1"/>
</dbReference>
<dbReference type="PANTHER" id="PTHR46532:SF4">
    <property type="entry name" value="AAA+ ATPASE DOMAIN-CONTAINING PROTEIN"/>
    <property type="match status" value="1"/>
</dbReference>
<feature type="domain" description="AAA+ ATPase" evidence="15">
    <location>
        <begin position="1761"/>
        <end position="1909"/>
    </location>
</feature>
<comment type="subcellular location">
    <subcellularLocation>
        <location evidence="1">Cytoplasm</location>
        <location evidence="1">Cytoskeleton</location>
        <location evidence="1">Cilium axoneme</location>
    </subcellularLocation>
</comment>